<evidence type="ECO:0000313" key="5">
    <source>
        <dbReference type="Proteomes" id="UP001480595"/>
    </source>
</evidence>
<dbReference type="EMBL" id="JAQQWL010000003">
    <property type="protein sequence ID" value="KAK8078738.1"/>
    <property type="molecule type" value="Genomic_DNA"/>
</dbReference>
<gene>
    <name evidence="4" type="ORF">PG994_002545</name>
</gene>
<dbReference type="Proteomes" id="UP001480595">
    <property type="component" value="Unassembled WGS sequence"/>
</dbReference>
<dbReference type="GeneID" id="92087017"/>
<proteinExistence type="predicted"/>
<evidence type="ECO:0000259" key="3">
    <source>
        <dbReference type="PROSITE" id="PS50157"/>
    </source>
</evidence>
<name>A0ABR1W997_9PEZI</name>
<protein>
    <recommendedName>
        <fullName evidence="3">C2H2-type domain-containing protein</fullName>
    </recommendedName>
</protein>
<feature type="region of interest" description="Disordered" evidence="2">
    <location>
        <begin position="1"/>
        <end position="75"/>
    </location>
</feature>
<keyword evidence="1" id="KW-0479">Metal-binding</keyword>
<reference evidence="4 5" key="1">
    <citation type="submission" date="2023-01" db="EMBL/GenBank/DDBJ databases">
        <title>Analysis of 21 Apiospora genomes using comparative genomics revels a genus with tremendous synthesis potential of carbohydrate active enzymes and secondary metabolites.</title>
        <authorList>
            <person name="Sorensen T."/>
        </authorList>
    </citation>
    <scope>NUCLEOTIDE SEQUENCE [LARGE SCALE GENOMIC DNA]</scope>
    <source>
        <strain evidence="4 5">CBS 135458</strain>
    </source>
</reference>
<evidence type="ECO:0000256" key="1">
    <source>
        <dbReference type="PROSITE-ProRule" id="PRU00042"/>
    </source>
</evidence>
<keyword evidence="1" id="KW-0862">Zinc</keyword>
<sequence>MPLNNSLPGTPATENKLRPLPPILAPAWASRPRPSSSQTPTMVDWGHDMSTGESGFGGRRKRKRSAMDEGDDQGRLSAKLSTGGFACPFYKSESSKYVDCLAYVTAGLGKNVKQHIIRYHKAPDYHCPTCGEIFAAQEPMDEHIRARECAQKDFFHPGMTKSQQTQINKIIGNRRGGKTDEVKWYEMWAVLFPGRDRPDSPYRRSVEYEMANNVQRFMQTPMYQTLRDSHYPEFQNNAMEQARMAGFVDSVLDAHAKNAEEGRGGDATADIPLPLEEDLEQLYCDPNSIIGDWVFTDPGE</sequence>
<dbReference type="InterPro" id="IPR013087">
    <property type="entry name" value="Znf_C2H2_type"/>
</dbReference>
<evidence type="ECO:0000256" key="2">
    <source>
        <dbReference type="SAM" id="MobiDB-lite"/>
    </source>
</evidence>
<feature type="compositionally biased region" description="Low complexity" evidence="2">
    <location>
        <begin position="25"/>
        <end position="37"/>
    </location>
</feature>
<evidence type="ECO:0000313" key="4">
    <source>
        <dbReference type="EMBL" id="KAK8078738.1"/>
    </source>
</evidence>
<keyword evidence="5" id="KW-1185">Reference proteome</keyword>
<dbReference type="PANTHER" id="PTHR38166:SF1">
    <property type="entry name" value="C2H2-TYPE DOMAIN-CONTAINING PROTEIN"/>
    <property type="match status" value="1"/>
</dbReference>
<feature type="domain" description="C2H2-type" evidence="3">
    <location>
        <begin position="125"/>
        <end position="153"/>
    </location>
</feature>
<dbReference type="PROSITE" id="PS50157">
    <property type="entry name" value="ZINC_FINGER_C2H2_2"/>
    <property type="match status" value="1"/>
</dbReference>
<organism evidence="4 5">
    <name type="scientific">Apiospora phragmitis</name>
    <dbReference type="NCBI Taxonomy" id="2905665"/>
    <lineage>
        <taxon>Eukaryota</taxon>
        <taxon>Fungi</taxon>
        <taxon>Dikarya</taxon>
        <taxon>Ascomycota</taxon>
        <taxon>Pezizomycotina</taxon>
        <taxon>Sordariomycetes</taxon>
        <taxon>Xylariomycetidae</taxon>
        <taxon>Amphisphaeriales</taxon>
        <taxon>Apiosporaceae</taxon>
        <taxon>Apiospora</taxon>
    </lineage>
</organism>
<accession>A0ABR1W997</accession>
<keyword evidence="1" id="KW-0863">Zinc-finger</keyword>
<comment type="caution">
    <text evidence="4">The sequence shown here is derived from an EMBL/GenBank/DDBJ whole genome shotgun (WGS) entry which is preliminary data.</text>
</comment>
<dbReference type="RefSeq" id="XP_066719809.1">
    <property type="nucleotide sequence ID" value="XM_066853954.1"/>
</dbReference>
<dbReference type="PANTHER" id="PTHR38166">
    <property type="entry name" value="C2H2-TYPE DOMAIN-CONTAINING PROTEIN-RELATED"/>
    <property type="match status" value="1"/>
</dbReference>